<dbReference type="Pfam" id="PF22483">
    <property type="entry name" value="Mu-transpos_C_2"/>
    <property type="match status" value="1"/>
</dbReference>
<dbReference type="InterPro" id="IPR001584">
    <property type="entry name" value="Integrase_cat-core"/>
</dbReference>
<dbReference type="InterPro" id="IPR036397">
    <property type="entry name" value="RNaseH_sf"/>
</dbReference>
<reference evidence="3 4" key="1">
    <citation type="submission" date="2019-03" db="EMBL/GenBank/DDBJ databases">
        <title>Genomics of glacier-inhabiting Cryobacterium strains.</title>
        <authorList>
            <person name="Liu Q."/>
            <person name="Xin Y.-H."/>
        </authorList>
    </citation>
    <scope>NUCLEOTIDE SEQUENCE [LARGE SCALE GENOMIC DNA]</scope>
    <source>
        <strain evidence="3 4">MDB1-5</strain>
    </source>
</reference>
<dbReference type="InterPro" id="IPR012337">
    <property type="entry name" value="RNaseH-like_sf"/>
</dbReference>
<dbReference type="PROSITE" id="PS50994">
    <property type="entry name" value="INTEGRASE"/>
    <property type="match status" value="1"/>
</dbReference>
<gene>
    <name evidence="3" type="ORF">E3O46_13700</name>
</gene>
<proteinExistence type="inferred from homology"/>
<evidence type="ECO:0000259" key="2">
    <source>
        <dbReference type="PROSITE" id="PS50994"/>
    </source>
</evidence>
<evidence type="ECO:0000256" key="1">
    <source>
        <dbReference type="ARBA" id="ARBA00009277"/>
    </source>
</evidence>
<dbReference type="Proteomes" id="UP000297604">
    <property type="component" value="Unassembled WGS sequence"/>
</dbReference>
<name>A0ABY2IK69_9MICO</name>
<dbReference type="RefSeq" id="WP_134561888.1">
    <property type="nucleotide sequence ID" value="NZ_SOFS01000031.1"/>
</dbReference>
<comment type="caution">
    <text evidence="3">The sequence shown here is derived from an EMBL/GenBank/DDBJ whole genome shotgun (WGS) entry which is preliminary data.</text>
</comment>
<dbReference type="EMBL" id="SOFS01000031">
    <property type="protein sequence ID" value="TFC18725.1"/>
    <property type="molecule type" value="Genomic_DNA"/>
</dbReference>
<organism evidence="3 4">
    <name type="scientific">Cryobacterium glucosi</name>
    <dbReference type="NCBI Taxonomy" id="1259175"/>
    <lineage>
        <taxon>Bacteria</taxon>
        <taxon>Bacillati</taxon>
        <taxon>Actinomycetota</taxon>
        <taxon>Actinomycetes</taxon>
        <taxon>Micrococcales</taxon>
        <taxon>Microbacteriaceae</taxon>
        <taxon>Cryobacterium</taxon>
    </lineage>
</organism>
<dbReference type="PANTHER" id="PTHR35004:SF8">
    <property type="entry name" value="TRANSPOSASE RV3428C-RELATED"/>
    <property type="match status" value="1"/>
</dbReference>
<evidence type="ECO:0000313" key="3">
    <source>
        <dbReference type="EMBL" id="TFC18725.1"/>
    </source>
</evidence>
<feature type="domain" description="Integrase catalytic" evidence="2">
    <location>
        <begin position="134"/>
        <end position="321"/>
    </location>
</feature>
<protein>
    <submittedName>
        <fullName evidence="3">IS21 family transposase</fullName>
    </submittedName>
</protein>
<accession>A0ABY2IK69</accession>
<dbReference type="NCBIfam" id="NF033546">
    <property type="entry name" value="transpos_IS21"/>
    <property type="match status" value="1"/>
</dbReference>
<dbReference type="SUPFAM" id="SSF53098">
    <property type="entry name" value="Ribonuclease H-like"/>
    <property type="match status" value="1"/>
</dbReference>
<comment type="similarity">
    <text evidence="1">Belongs to the transposase IS21/IS408/IS1162 family.</text>
</comment>
<dbReference type="Gene3D" id="3.30.420.10">
    <property type="entry name" value="Ribonuclease H-like superfamily/Ribonuclease H"/>
    <property type="match status" value="1"/>
</dbReference>
<sequence>MVRRIKAKRVLELRAEGMTGRGIALAQAMSCKSVLAVFDAADQAGIGRDGHVGRSDAEVYALLFPGRGEHESVFVQPDWDGVHKELGKVGVTLKLLHGEYVDGCAVSGQPAMGYDRFCKSYAAHTLVTGAASRVGHKAGRTVEVDWSGPTMQLTDPVMGGASRVYLFVACRPFSRYAFVEPALDMRQDSWLLANGAMFEWFGGTVPRIVPDNLKTGVIKHPREGEVVLNDAYREMAAHYSAAVLPGRPRAPKDKASVENTVSHVATWVIAGLRHRSFGSLPELRVAIRERMDAYNREPFQKRAGSRLSVFETEEKALLRRLPSAPYEISRWVMGRRVQKNGHVVWEKNFYSVPYAQIGQAVDLRITSQVLEVYRSHERLTSHVLFGEHVVNEYRTNDADQPQGEKYREWDSVRIRAWAERVGPNMVTVVNRIFESVPVEEQGFDAALAVLRLSRRYSSERVDKACQIALEGRVRSPRYAHLQPILETGQDKKGTRRMPRFEPVESESGGYVRGADYYAGAAR</sequence>
<dbReference type="PANTHER" id="PTHR35004">
    <property type="entry name" value="TRANSPOSASE RV3428C-RELATED"/>
    <property type="match status" value="1"/>
</dbReference>
<keyword evidence="4" id="KW-1185">Reference proteome</keyword>
<dbReference type="InterPro" id="IPR054353">
    <property type="entry name" value="IstA-like_C"/>
</dbReference>
<evidence type="ECO:0000313" key="4">
    <source>
        <dbReference type="Proteomes" id="UP000297604"/>
    </source>
</evidence>